<proteinExistence type="evidence at transcript level"/>
<evidence type="ECO:0000313" key="1">
    <source>
        <dbReference type="EMBL" id="ACU16830.1"/>
    </source>
</evidence>
<organism evidence="1">
    <name type="scientific">Glycine max</name>
    <name type="common">Soybean</name>
    <name type="synonym">Glycine hispida</name>
    <dbReference type="NCBI Taxonomy" id="3847"/>
    <lineage>
        <taxon>Eukaryota</taxon>
        <taxon>Viridiplantae</taxon>
        <taxon>Streptophyta</taxon>
        <taxon>Embryophyta</taxon>
        <taxon>Tracheophyta</taxon>
        <taxon>Spermatophyta</taxon>
        <taxon>Magnoliopsida</taxon>
        <taxon>eudicotyledons</taxon>
        <taxon>Gunneridae</taxon>
        <taxon>Pentapetalae</taxon>
        <taxon>rosids</taxon>
        <taxon>fabids</taxon>
        <taxon>Fabales</taxon>
        <taxon>Fabaceae</taxon>
        <taxon>Papilionoideae</taxon>
        <taxon>50 kb inversion clade</taxon>
        <taxon>NPAAA clade</taxon>
        <taxon>indigoferoid/millettioid clade</taxon>
        <taxon>Phaseoleae</taxon>
        <taxon>Glycine</taxon>
        <taxon>Glycine subgen. Soja</taxon>
    </lineage>
</organism>
<sequence>MDCDPKPLLVVQHVMFLHIILIQNWYKLQPCILLNMEGKRRLTTSLHMLISIAPPCPDCHASSNIRQSLLRAYLFVPQVSPAARYKVTIFIIL</sequence>
<dbReference type="EMBL" id="BT092550">
    <property type="protein sequence ID" value="ACU16830.1"/>
    <property type="molecule type" value="mRNA"/>
</dbReference>
<name>C6T538_SOYBN</name>
<dbReference type="AlphaFoldDB" id="C6T538"/>
<reference evidence="1" key="1">
    <citation type="submission" date="2009-08" db="EMBL/GenBank/DDBJ databases">
        <authorList>
            <person name="Cheung F."/>
            <person name="Xiao Y."/>
            <person name="Chan A."/>
            <person name="Moskal W."/>
            <person name="Town C.D."/>
        </authorList>
    </citation>
    <scope>NUCLEOTIDE SEQUENCE</scope>
</reference>
<protein>
    <submittedName>
        <fullName evidence="1">Uncharacterized protein</fullName>
    </submittedName>
</protein>
<accession>C6T538</accession>